<dbReference type="HOGENOM" id="CLU_054660_0_0_1"/>
<dbReference type="PANTHER" id="PTHR27001">
    <property type="entry name" value="OS01G0253100 PROTEIN"/>
    <property type="match status" value="1"/>
</dbReference>
<dbReference type="GO" id="GO:0004672">
    <property type="term" value="F:protein kinase activity"/>
    <property type="evidence" value="ECO:0000318"/>
    <property type="project" value="GO_Central"/>
</dbReference>
<dbReference type="InterPro" id="IPR000719">
    <property type="entry name" value="Prot_kinase_dom"/>
</dbReference>
<feature type="domain" description="Protein kinase" evidence="3">
    <location>
        <begin position="30"/>
        <end position="321"/>
    </location>
</feature>
<proteinExistence type="predicted"/>
<dbReference type="Pfam" id="PF07714">
    <property type="entry name" value="PK_Tyr_Ser-Thr"/>
    <property type="match status" value="1"/>
</dbReference>
<dbReference type="Gene3D" id="1.10.510.10">
    <property type="entry name" value="Transferase(Phosphotransferase) domain 1"/>
    <property type="match status" value="1"/>
</dbReference>
<dbReference type="Gramene" id="ERM93679">
    <property type="protein sequence ID" value="ERM93679"/>
    <property type="gene ID" value="AMTR_s00004p00172330"/>
</dbReference>
<gene>
    <name evidence="4" type="ORF">AMTR_s00004p00172330</name>
</gene>
<dbReference type="STRING" id="13333.W1NE95"/>
<dbReference type="OMA" id="PQILWYL"/>
<dbReference type="eggNOG" id="KOG1187">
    <property type="taxonomic scope" value="Eukaryota"/>
</dbReference>
<keyword evidence="5" id="KW-1185">Reference proteome</keyword>
<dbReference type="PROSITE" id="PS50011">
    <property type="entry name" value="PROTEIN_KINASE_DOM"/>
    <property type="match status" value="1"/>
</dbReference>
<organism evidence="4 5">
    <name type="scientific">Amborella trichopoda</name>
    <dbReference type="NCBI Taxonomy" id="13333"/>
    <lineage>
        <taxon>Eukaryota</taxon>
        <taxon>Viridiplantae</taxon>
        <taxon>Streptophyta</taxon>
        <taxon>Embryophyta</taxon>
        <taxon>Tracheophyta</taxon>
        <taxon>Spermatophyta</taxon>
        <taxon>Magnoliopsida</taxon>
        <taxon>Amborellales</taxon>
        <taxon>Amborellaceae</taxon>
        <taxon>Amborella</taxon>
    </lineage>
</organism>
<dbReference type="Gene3D" id="3.30.200.20">
    <property type="entry name" value="Phosphorylase Kinase, domain 1"/>
    <property type="match status" value="1"/>
</dbReference>
<dbReference type="InterPro" id="IPR001245">
    <property type="entry name" value="Ser-Thr/Tyr_kinase_cat_dom"/>
</dbReference>
<protein>
    <recommendedName>
        <fullName evidence="3">Protein kinase domain-containing protein</fullName>
    </recommendedName>
</protein>
<evidence type="ECO:0000313" key="4">
    <source>
        <dbReference type="EMBL" id="ERM93679.1"/>
    </source>
</evidence>
<evidence type="ECO:0000259" key="3">
    <source>
        <dbReference type="PROSITE" id="PS50011"/>
    </source>
</evidence>
<dbReference type="GO" id="GO:0005886">
    <property type="term" value="C:plasma membrane"/>
    <property type="evidence" value="ECO:0000318"/>
    <property type="project" value="GO_Central"/>
</dbReference>
<sequence length="321" mass="36308">MILLILKRRKQGSSPFFRNFTCKEIERATGDFSTIIGRGSFGTVYKAQFPDGLVAAVREVRTSCEVQKDTFDRKVQFLGRLHHRHLVPLRGFSAERDRFLIMEYMENGNLKELLHDPLRTPLNWKARLQVAIDVASALDYLQSFCKPPVCNISIKSSKILLDENFVAKLSPFGFLESNGSKMTMAHLQGKNQSSYPQESVVFQYGLLLLELITGQSIKFEGINLIQEYRFIDSMLTMVDPDLGINFDPKELKILLVIARMCIDTEGTLTVSMPCILRYLQGKFDPLSPCGSLTDISINSYVRKSSVLEEKLRSSSESSLEG</sequence>
<dbReference type="GO" id="GO:0007165">
    <property type="term" value="P:signal transduction"/>
    <property type="evidence" value="ECO:0000318"/>
    <property type="project" value="GO_Central"/>
</dbReference>
<accession>W1NE95</accession>
<dbReference type="EMBL" id="KI397628">
    <property type="protein sequence ID" value="ERM93679.1"/>
    <property type="molecule type" value="Genomic_DNA"/>
</dbReference>
<keyword evidence="2" id="KW-0067">ATP-binding</keyword>
<reference evidence="5" key="1">
    <citation type="journal article" date="2013" name="Science">
        <title>The Amborella genome and the evolution of flowering plants.</title>
        <authorList>
            <consortium name="Amborella Genome Project"/>
        </authorList>
    </citation>
    <scope>NUCLEOTIDE SEQUENCE [LARGE SCALE GENOMIC DNA]</scope>
</reference>
<dbReference type="SUPFAM" id="SSF56112">
    <property type="entry name" value="Protein kinase-like (PK-like)"/>
    <property type="match status" value="1"/>
</dbReference>
<evidence type="ECO:0000313" key="5">
    <source>
        <dbReference type="Proteomes" id="UP000017836"/>
    </source>
</evidence>
<evidence type="ECO:0000256" key="2">
    <source>
        <dbReference type="ARBA" id="ARBA00022840"/>
    </source>
</evidence>
<dbReference type="GO" id="GO:0005524">
    <property type="term" value="F:ATP binding"/>
    <property type="evidence" value="ECO:0007669"/>
    <property type="project" value="UniProtKB-KW"/>
</dbReference>
<dbReference type="InterPro" id="IPR011009">
    <property type="entry name" value="Kinase-like_dom_sf"/>
</dbReference>
<keyword evidence="1" id="KW-0547">Nucleotide-binding</keyword>
<dbReference type="FunFam" id="3.30.200.20:FF:000521">
    <property type="entry name" value="Protein kinase superfamily protein"/>
    <property type="match status" value="1"/>
</dbReference>
<dbReference type="AlphaFoldDB" id="W1NE95"/>
<evidence type="ECO:0000256" key="1">
    <source>
        <dbReference type="ARBA" id="ARBA00022741"/>
    </source>
</evidence>
<dbReference type="Proteomes" id="UP000017836">
    <property type="component" value="Unassembled WGS sequence"/>
</dbReference>
<name>W1NE95_AMBTC</name>
<dbReference type="PANTHER" id="PTHR27001:SF20">
    <property type="entry name" value="PROTEIN KINASE SUPERFAMILY PROTEIN"/>
    <property type="match status" value="1"/>
</dbReference>